<accession>A0A813P6K9</accession>
<organism evidence="1 2">
    <name type="scientific">Adineta steineri</name>
    <dbReference type="NCBI Taxonomy" id="433720"/>
    <lineage>
        <taxon>Eukaryota</taxon>
        <taxon>Metazoa</taxon>
        <taxon>Spiralia</taxon>
        <taxon>Gnathifera</taxon>
        <taxon>Rotifera</taxon>
        <taxon>Eurotatoria</taxon>
        <taxon>Bdelloidea</taxon>
        <taxon>Adinetida</taxon>
        <taxon>Adinetidae</taxon>
        <taxon>Adineta</taxon>
    </lineage>
</organism>
<comment type="caution">
    <text evidence="1">The sequence shown here is derived from an EMBL/GenBank/DDBJ whole genome shotgun (WGS) entry which is preliminary data.</text>
</comment>
<evidence type="ECO:0000313" key="1">
    <source>
        <dbReference type="EMBL" id="CAF0749754.1"/>
    </source>
</evidence>
<proteinExistence type="predicted"/>
<evidence type="ECO:0000313" key="2">
    <source>
        <dbReference type="Proteomes" id="UP000663860"/>
    </source>
</evidence>
<sequence>MVKEFDHLIEEHNVLRQQLFSENDDQNSTKSNLLIKIDNWEKDMIKNIQETAATTKTRLLYMINEEKDQIKNRFTLVANELKANQSESDFVETDVQEWQKKLRDCKQKFEQLMVQNNDLIDIDIKLMDVKDSISINRKSDVKIQTRFNDQFRETIYEKPSNHQTSQNSFRKNARCAELRSANRFHKKPTNDSDDYCNSARDIINGDIYHDETEDIQLNTSNRWLSQMEENFE</sequence>
<dbReference type="AlphaFoldDB" id="A0A813P6K9"/>
<name>A0A813P6K9_9BILA</name>
<dbReference type="EMBL" id="CAJNOE010000022">
    <property type="protein sequence ID" value="CAF0749754.1"/>
    <property type="molecule type" value="Genomic_DNA"/>
</dbReference>
<dbReference type="Proteomes" id="UP000663860">
    <property type="component" value="Unassembled WGS sequence"/>
</dbReference>
<protein>
    <submittedName>
        <fullName evidence="1">Uncharacterized protein</fullName>
    </submittedName>
</protein>
<reference evidence="1" key="1">
    <citation type="submission" date="2021-02" db="EMBL/GenBank/DDBJ databases">
        <authorList>
            <person name="Nowell W R."/>
        </authorList>
    </citation>
    <scope>NUCLEOTIDE SEQUENCE</scope>
</reference>
<gene>
    <name evidence="1" type="ORF">IZO911_LOCUS4063</name>
</gene>